<name>A0A3P8GS85_9TREM</name>
<keyword evidence="6 7" id="KW-0472">Membrane</keyword>
<comment type="subcellular location">
    <subcellularLocation>
        <location evidence="1">Membrane</location>
        <topology evidence="1">Multi-pass membrane protein</topology>
    </subcellularLocation>
</comment>
<evidence type="ECO:0000256" key="3">
    <source>
        <dbReference type="ARBA" id="ARBA00022449"/>
    </source>
</evidence>
<evidence type="ECO:0000256" key="1">
    <source>
        <dbReference type="ARBA" id="ARBA00004141"/>
    </source>
</evidence>
<keyword evidence="9" id="KW-1185">Reference proteome</keyword>
<comment type="similarity">
    <text evidence="2">Belongs to the Ca(2+):cation antiporter (CaCA) (TC 2.A.19) family. SLC24A subfamily.</text>
</comment>
<evidence type="ECO:0000256" key="6">
    <source>
        <dbReference type="ARBA" id="ARBA00023136"/>
    </source>
</evidence>
<dbReference type="PANTHER" id="PTHR10846:SF73">
    <property type="entry name" value="SODIUM_CALCIUM EXCHANGER MEMBRANE REGION DOMAIN-CONTAINING PROTEIN"/>
    <property type="match status" value="1"/>
</dbReference>
<evidence type="ECO:0000256" key="2">
    <source>
        <dbReference type="ARBA" id="ARBA00005364"/>
    </source>
</evidence>
<proteinExistence type="inferred from homology"/>
<protein>
    <submittedName>
        <fullName evidence="8">Uncharacterized protein</fullName>
    </submittedName>
</protein>
<feature type="transmembrane region" description="Helical" evidence="7">
    <location>
        <begin position="69"/>
        <end position="93"/>
    </location>
</feature>
<dbReference type="PANTHER" id="PTHR10846">
    <property type="entry name" value="SODIUM/POTASSIUM/CALCIUM EXCHANGER"/>
    <property type="match status" value="1"/>
</dbReference>
<keyword evidence="3" id="KW-0813">Transport</keyword>
<evidence type="ECO:0000313" key="8">
    <source>
        <dbReference type="EMBL" id="VDP74528.1"/>
    </source>
</evidence>
<keyword evidence="4 7" id="KW-0812">Transmembrane</keyword>
<evidence type="ECO:0000256" key="5">
    <source>
        <dbReference type="ARBA" id="ARBA00022989"/>
    </source>
</evidence>
<evidence type="ECO:0000313" key="9">
    <source>
        <dbReference type="Proteomes" id="UP000269396"/>
    </source>
</evidence>
<dbReference type="GO" id="GO:0005886">
    <property type="term" value="C:plasma membrane"/>
    <property type="evidence" value="ECO:0007669"/>
    <property type="project" value="TreeGrafter"/>
</dbReference>
<keyword evidence="5 7" id="KW-1133">Transmembrane helix</keyword>
<dbReference type="EMBL" id="UZAL01038910">
    <property type="protein sequence ID" value="VDP74528.1"/>
    <property type="molecule type" value="Genomic_DNA"/>
</dbReference>
<keyword evidence="3" id="KW-0050">Antiport</keyword>
<sequence length="122" mass="14363">MDDVETQVRSGDSIESWFDTCFAPLKLPGREGVRGKIRYAFCAFLWPLRCALCLTVPDVRKTRWRQIPASHWLSFLMCCFWIGIFTVIMMWMITVIGKSLQLLFSFCWIFVSTYRTILVNYD</sequence>
<dbReference type="InterPro" id="IPR004481">
    <property type="entry name" value="K/Na/Ca-exchanger"/>
</dbReference>
<accession>A0A3P8GS85</accession>
<dbReference type="AlphaFoldDB" id="A0A3P8GS85"/>
<dbReference type="Proteomes" id="UP000269396">
    <property type="component" value="Unassembled WGS sequence"/>
</dbReference>
<dbReference type="GO" id="GO:0008273">
    <property type="term" value="F:calcium, potassium:sodium antiporter activity"/>
    <property type="evidence" value="ECO:0007669"/>
    <property type="project" value="TreeGrafter"/>
</dbReference>
<evidence type="ECO:0000256" key="7">
    <source>
        <dbReference type="SAM" id="Phobius"/>
    </source>
</evidence>
<gene>
    <name evidence="8" type="ORF">SMTD_LOCUS17548</name>
</gene>
<dbReference type="GO" id="GO:0006874">
    <property type="term" value="P:intracellular calcium ion homeostasis"/>
    <property type="evidence" value="ECO:0007669"/>
    <property type="project" value="TreeGrafter"/>
</dbReference>
<dbReference type="GO" id="GO:0005262">
    <property type="term" value="F:calcium channel activity"/>
    <property type="evidence" value="ECO:0007669"/>
    <property type="project" value="TreeGrafter"/>
</dbReference>
<feature type="transmembrane region" description="Helical" evidence="7">
    <location>
        <begin position="99"/>
        <end position="118"/>
    </location>
</feature>
<organism evidence="8 9">
    <name type="scientific">Schistosoma mattheei</name>
    <dbReference type="NCBI Taxonomy" id="31246"/>
    <lineage>
        <taxon>Eukaryota</taxon>
        <taxon>Metazoa</taxon>
        <taxon>Spiralia</taxon>
        <taxon>Lophotrochozoa</taxon>
        <taxon>Platyhelminthes</taxon>
        <taxon>Trematoda</taxon>
        <taxon>Digenea</taxon>
        <taxon>Strigeidida</taxon>
        <taxon>Schistosomatoidea</taxon>
        <taxon>Schistosomatidae</taxon>
        <taxon>Schistosoma</taxon>
    </lineage>
</organism>
<reference evidence="8 9" key="1">
    <citation type="submission" date="2018-11" db="EMBL/GenBank/DDBJ databases">
        <authorList>
            <consortium name="Pathogen Informatics"/>
        </authorList>
    </citation>
    <scope>NUCLEOTIDE SEQUENCE [LARGE SCALE GENOMIC DNA]</scope>
    <source>
        <strain>Denwood</strain>
        <strain evidence="9">Zambia</strain>
    </source>
</reference>
<evidence type="ECO:0000256" key="4">
    <source>
        <dbReference type="ARBA" id="ARBA00022692"/>
    </source>
</evidence>